<dbReference type="EnsemblPlants" id="OGLUM06G08060.1">
    <property type="protein sequence ID" value="OGLUM06G08060.1"/>
    <property type="gene ID" value="OGLUM06G08060"/>
</dbReference>
<dbReference type="HOGENOM" id="CLU_2658688_0_0_1"/>
<proteinExistence type="predicted"/>
<evidence type="ECO:0000313" key="2">
    <source>
        <dbReference type="Proteomes" id="UP000026961"/>
    </source>
</evidence>
<reference evidence="1" key="1">
    <citation type="submission" date="2015-04" db="UniProtKB">
        <authorList>
            <consortium name="EnsemblPlants"/>
        </authorList>
    </citation>
    <scope>IDENTIFICATION</scope>
</reference>
<reference evidence="1" key="2">
    <citation type="submission" date="2018-05" db="EMBL/GenBank/DDBJ databases">
        <title>OgluRS3 (Oryza glumaepatula Reference Sequence Version 3).</title>
        <authorList>
            <person name="Zhang J."/>
            <person name="Kudrna D."/>
            <person name="Lee S."/>
            <person name="Talag J."/>
            <person name="Welchert J."/>
            <person name="Wing R.A."/>
        </authorList>
    </citation>
    <scope>NUCLEOTIDE SEQUENCE [LARGE SCALE GENOMIC DNA]</scope>
</reference>
<sequence>MAELQSAIMRVPRMPVNRTDTETHPPALEFRRSCTIEFALAFVRGLDLFNLEHAYLCPGIKIYCTGEHLAIEMYILIWSSRLPMMYLGLDHY</sequence>
<dbReference type="Proteomes" id="UP000026961">
    <property type="component" value="Chromosome 6"/>
</dbReference>
<name>A0A0E0A6W1_9ORYZ</name>
<keyword evidence="2" id="KW-1185">Reference proteome</keyword>
<evidence type="ECO:0000313" key="1">
    <source>
        <dbReference type="EnsemblPlants" id="OGLUM06G08060.1"/>
    </source>
</evidence>
<protein>
    <submittedName>
        <fullName evidence="1">Uncharacterized protein</fullName>
    </submittedName>
</protein>
<dbReference type="Gramene" id="OGLUM06G08060.1">
    <property type="protein sequence ID" value="OGLUM06G08060.1"/>
    <property type="gene ID" value="OGLUM06G08060"/>
</dbReference>
<organism evidence="1">
    <name type="scientific">Oryza glumipatula</name>
    <dbReference type="NCBI Taxonomy" id="40148"/>
    <lineage>
        <taxon>Eukaryota</taxon>
        <taxon>Viridiplantae</taxon>
        <taxon>Streptophyta</taxon>
        <taxon>Embryophyta</taxon>
        <taxon>Tracheophyta</taxon>
        <taxon>Spermatophyta</taxon>
        <taxon>Magnoliopsida</taxon>
        <taxon>Liliopsida</taxon>
        <taxon>Poales</taxon>
        <taxon>Poaceae</taxon>
        <taxon>BOP clade</taxon>
        <taxon>Oryzoideae</taxon>
        <taxon>Oryzeae</taxon>
        <taxon>Oryzinae</taxon>
        <taxon>Oryza</taxon>
    </lineage>
</organism>
<accession>A0A0E0A6W1</accession>
<dbReference type="AlphaFoldDB" id="A0A0E0A6W1"/>